<dbReference type="AlphaFoldDB" id="A0A916Q4N9"/>
<accession>A0A916Q4N9</accession>
<gene>
    <name evidence="1" type="ORF">ANBU17_06900</name>
</gene>
<reference evidence="1" key="1">
    <citation type="submission" date="2020-06" db="EMBL/GenBank/DDBJ databases">
        <title>Characterization of fructooligosaccharide metabolism and fructooligosaccharide-degrading enzymes in human commensal butyrate producers.</title>
        <authorList>
            <person name="Tanno H."/>
            <person name="Fujii T."/>
            <person name="Hirano K."/>
            <person name="Maeno S."/>
            <person name="Tonozuka T."/>
            <person name="Sakamoto M."/>
            <person name="Ohkuma M."/>
            <person name="Tochio T."/>
            <person name="Endo A."/>
        </authorList>
    </citation>
    <scope>NUCLEOTIDE SEQUENCE</scope>
    <source>
        <strain evidence="1">JCM 17466</strain>
    </source>
</reference>
<dbReference type="SUPFAM" id="SSF48371">
    <property type="entry name" value="ARM repeat"/>
    <property type="match status" value="1"/>
</dbReference>
<comment type="caution">
    <text evidence="1">The sequence shown here is derived from an EMBL/GenBank/DDBJ whole genome shotgun (WGS) entry which is preliminary data.</text>
</comment>
<dbReference type="RefSeq" id="WP_201310091.1">
    <property type="nucleotide sequence ID" value="NZ_BLYI01000014.1"/>
</dbReference>
<organism evidence="1 2">
    <name type="scientific">Anaerostipes butyraticus</name>
    <dbReference type="NCBI Taxonomy" id="645466"/>
    <lineage>
        <taxon>Bacteria</taxon>
        <taxon>Bacillati</taxon>
        <taxon>Bacillota</taxon>
        <taxon>Clostridia</taxon>
        <taxon>Lachnospirales</taxon>
        <taxon>Lachnospiraceae</taxon>
        <taxon>Anaerostipes</taxon>
    </lineage>
</organism>
<name>A0A916Q4N9_9FIRM</name>
<proteinExistence type="predicted"/>
<evidence type="ECO:0000313" key="2">
    <source>
        <dbReference type="Proteomes" id="UP000613208"/>
    </source>
</evidence>
<keyword evidence="2" id="KW-1185">Reference proteome</keyword>
<protein>
    <submittedName>
        <fullName evidence="1">Uncharacterized protein</fullName>
    </submittedName>
</protein>
<sequence length="375" mass="44729">MKLLSQINVLKEKQRKGIVFREEERNMAEIISKCSSSLYKSRLIDILALERENWSYRILKSLIHDPDEKVAEKAVDTIGVFQREIDFQRMFEEAADANGFVKSWIVMITGHIGWTRDIRNEIFMERMEYLAESSQESGYVPFYSYRWMFLVSEDETYFTKILDGIEHKNHEMRYHAMYVIDGMLETRALERKHLEEIRKRLYANSKCEVRYCRIYRERILRVVNQQLNRSREEWIYPEEAAFYERISPMCRDQITPEVLIAYCVFRVYYPIDDGVDEVLKILYQARECWNDNRFLIFAAYMESVYGEKAENIFLKKLTETKQAEQKAIVFLLQAIWEMEKVPEDYINHKALKFAEKTETKDNIKGDGRMAAGKAV</sequence>
<dbReference type="Proteomes" id="UP000613208">
    <property type="component" value="Unassembled WGS sequence"/>
</dbReference>
<dbReference type="EMBL" id="BLYI01000014">
    <property type="protein sequence ID" value="GFO84343.1"/>
    <property type="molecule type" value="Genomic_DNA"/>
</dbReference>
<evidence type="ECO:0000313" key="1">
    <source>
        <dbReference type="EMBL" id="GFO84343.1"/>
    </source>
</evidence>
<dbReference type="InterPro" id="IPR016024">
    <property type="entry name" value="ARM-type_fold"/>
</dbReference>